<feature type="transmembrane region" description="Helical" evidence="1">
    <location>
        <begin position="78"/>
        <end position="102"/>
    </location>
</feature>
<dbReference type="EMBL" id="OUUW01000001">
    <property type="protein sequence ID" value="SPP75581.1"/>
    <property type="molecule type" value="Genomic_DNA"/>
</dbReference>
<keyword evidence="1" id="KW-0472">Membrane</keyword>
<evidence type="ECO:0000256" key="1">
    <source>
        <dbReference type="SAM" id="Phobius"/>
    </source>
</evidence>
<keyword evidence="3" id="KW-1185">Reference proteome</keyword>
<keyword evidence="1" id="KW-0812">Transmembrane</keyword>
<dbReference type="AlphaFoldDB" id="A0A3B0JS86"/>
<feature type="transmembrane region" description="Helical" evidence="1">
    <location>
        <begin position="109"/>
        <end position="127"/>
    </location>
</feature>
<evidence type="ECO:0000313" key="2">
    <source>
        <dbReference type="EMBL" id="SPP75581.1"/>
    </source>
</evidence>
<accession>A0A3B0JS86</accession>
<feature type="transmembrane region" description="Helical" evidence="1">
    <location>
        <begin position="47"/>
        <end position="72"/>
    </location>
</feature>
<proteinExistence type="predicted"/>
<feature type="transmembrane region" description="Helical" evidence="1">
    <location>
        <begin position="6"/>
        <end position="35"/>
    </location>
</feature>
<name>A0A3B0JS86_DROGU</name>
<keyword evidence="1" id="KW-1133">Transmembrane helix</keyword>
<dbReference type="Proteomes" id="UP000268350">
    <property type="component" value="Unassembled WGS sequence"/>
</dbReference>
<dbReference type="OMA" id="RSCTHDC"/>
<dbReference type="STRING" id="7266.A0A3B0JS86"/>
<organism evidence="2 3">
    <name type="scientific">Drosophila guanche</name>
    <name type="common">Fruit fly</name>
    <dbReference type="NCBI Taxonomy" id="7266"/>
    <lineage>
        <taxon>Eukaryota</taxon>
        <taxon>Metazoa</taxon>
        <taxon>Ecdysozoa</taxon>
        <taxon>Arthropoda</taxon>
        <taxon>Hexapoda</taxon>
        <taxon>Insecta</taxon>
        <taxon>Pterygota</taxon>
        <taxon>Neoptera</taxon>
        <taxon>Endopterygota</taxon>
        <taxon>Diptera</taxon>
        <taxon>Brachycera</taxon>
        <taxon>Muscomorpha</taxon>
        <taxon>Ephydroidea</taxon>
        <taxon>Drosophilidae</taxon>
        <taxon>Drosophila</taxon>
        <taxon>Sophophora</taxon>
    </lineage>
</organism>
<evidence type="ECO:0000313" key="3">
    <source>
        <dbReference type="Proteomes" id="UP000268350"/>
    </source>
</evidence>
<gene>
    <name evidence="2" type="ORF">DGUA_6G003414</name>
</gene>
<reference evidence="3" key="1">
    <citation type="submission" date="2018-01" db="EMBL/GenBank/DDBJ databases">
        <authorList>
            <person name="Alioto T."/>
            <person name="Alioto T."/>
        </authorList>
    </citation>
    <scope>NUCLEOTIDE SEQUENCE [LARGE SCALE GENOMIC DNA]</scope>
</reference>
<sequence>MCFLSSFFFLLSLYFGCLIIGVTGLIIGVVALTIGICKLFLQSRHEVVWMMAIVFALLYLGAKVMLLTGTLWHQCWCLLVSFAFSVVCVFLLLAILIVGFAGNTNRVQLMLWIIMILLETYYLWVIISHWHNCFSGVDRVEL</sequence>
<protein>
    <submittedName>
        <fullName evidence="2">Uncharacterized protein</fullName>
    </submittedName>
</protein>
<dbReference type="OrthoDB" id="7839199at2759"/>